<keyword evidence="1" id="KW-0614">Plasmid</keyword>
<dbReference type="RefSeq" id="WP_004577595.1">
    <property type="nucleotide sequence ID" value="NZ_AP015031.1"/>
</dbReference>
<reference evidence="2 4" key="3">
    <citation type="submission" date="2018-03" db="EMBL/GenBank/DDBJ databases">
        <title>Draft genome of Pseudomonas putida strain KH-18-2.</title>
        <authorList>
            <person name="Yoshizawa S."/>
            <person name="Khan N.H."/>
            <person name="Nishimura M."/>
            <person name="Chiura H.X."/>
            <person name="Ogura Y."/>
            <person name="Hayashi T."/>
            <person name="Kogure K."/>
        </authorList>
    </citation>
    <scope>NUCLEOTIDE SEQUENCE [LARGE SCALE GENOMIC DNA]</scope>
    <source>
        <strain evidence="2 4">KH-18-2</strain>
    </source>
</reference>
<evidence type="ECO:0000313" key="1">
    <source>
        <dbReference type="EMBL" id="BAW27296.1"/>
    </source>
</evidence>
<dbReference type="EMBL" id="MING01000087">
    <property type="protein sequence ID" value="POF99833.1"/>
    <property type="molecule type" value="Genomic_DNA"/>
</dbReference>
<gene>
    <name evidence="2" type="ORF">BGP82_28820</name>
    <name evidence="1" type="ORF">KF715C_pB1900</name>
</gene>
<geneLocation type="plasmid" evidence="1">
    <name>pKF715B</name>
</geneLocation>
<dbReference type="AlphaFoldDB" id="A0A1L7NP87"/>
<evidence type="ECO:0000313" key="3">
    <source>
        <dbReference type="Proteomes" id="UP000218731"/>
    </source>
</evidence>
<dbReference type="EMBL" id="AP015031">
    <property type="protein sequence ID" value="BAW27296.1"/>
    <property type="molecule type" value="Genomic_DNA"/>
</dbReference>
<reference evidence="2 4" key="2">
    <citation type="submission" date="2016-08" db="EMBL/GenBank/DDBJ databases">
        <authorList>
            <person name="Seilhamer J.J."/>
        </authorList>
    </citation>
    <scope>NUCLEOTIDE SEQUENCE [LARGE SCALE GENOMIC DNA]</scope>
    <source>
        <strain evidence="2 4">KH-18-2</strain>
    </source>
</reference>
<organism evidence="1 3">
    <name type="scientific">Pseudomonas putida</name>
    <name type="common">Arthrobacter siderocapsulatus</name>
    <dbReference type="NCBI Taxonomy" id="303"/>
    <lineage>
        <taxon>Bacteria</taxon>
        <taxon>Pseudomonadati</taxon>
        <taxon>Pseudomonadota</taxon>
        <taxon>Gammaproteobacteria</taxon>
        <taxon>Pseudomonadales</taxon>
        <taxon>Pseudomonadaceae</taxon>
        <taxon>Pseudomonas</taxon>
    </lineage>
</organism>
<reference evidence="1 3" key="1">
    <citation type="submission" date="2015-11" db="EMBL/GenBank/DDBJ databases">
        <title>Complete genome sequencing of a biphenyl-degrading bacterium, Pseudomonas putida KF715 (=NBRC110667).</title>
        <authorList>
            <person name="Suenaga H."/>
            <person name="Fujihara N."/>
            <person name="Watanabe T."/>
            <person name="Hirose J."/>
            <person name="Kimura N."/>
            <person name="Yamazoe A."/>
            <person name="Hosoyama A."/>
            <person name="Shimodaira J."/>
            <person name="Furukawa K."/>
        </authorList>
    </citation>
    <scope>NUCLEOTIDE SEQUENCE [LARGE SCALE GENOMIC DNA]</scope>
    <source>
        <strain evidence="1 3">KF715</strain>
        <plasmid evidence="1">pKF715B</plasmid>
        <plasmid evidence="3">Plasmid pkf715b dna</plasmid>
    </source>
</reference>
<protein>
    <submittedName>
        <fullName evidence="1">Uncharacterized protein</fullName>
    </submittedName>
</protein>
<evidence type="ECO:0000313" key="4">
    <source>
        <dbReference type="Proteomes" id="UP000237378"/>
    </source>
</evidence>
<proteinExistence type="predicted"/>
<accession>A0A1L7NP87</accession>
<dbReference type="Proteomes" id="UP000237378">
    <property type="component" value="Unassembled WGS sequence"/>
</dbReference>
<dbReference type="Proteomes" id="UP000218731">
    <property type="component" value="Plasmid pKF715B"/>
</dbReference>
<evidence type="ECO:0000313" key="2">
    <source>
        <dbReference type="EMBL" id="POF99833.1"/>
    </source>
</evidence>
<sequence>MTTEQAPAPNLTSTTHVAVERKHFIGTGRNAWLITGRVCGDDDDTAYLVLADDEAIAQETFKRELRDCEVLQNDAPNADDLPEIYIIQSDMLS</sequence>
<name>A0A1L7NP87_PSEPU</name>
<geneLocation type="plasmid" evidence="3">
    <name>pkf715b dna</name>
</geneLocation>